<reference evidence="6 7" key="1">
    <citation type="submission" date="2019-06" db="EMBL/GenBank/DDBJ databases">
        <title>Sequencing the genomes of 1000 actinobacteria strains.</title>
        <authorList>
            <person name="Klenk H.-P."/>
        </authorList>
    </citation>
    <scope>NUCLEOTIDE SEQUENCE [LARGE SCALE GENOMIC DNA]</scope>
    <source>
        <strain evidence="6 7">DSM 18082</strain>
    </source>
</reference>
<evidence type="ECO:0000313" key="7">
    <source>
        <dbReference type="Proteomes" id="UP000319514"/>
    </source>
</evidence>
<dbReference type="InterPro" id="IPR017871">
    <property type="entry name" value="ABC_transporter-like_CS"/>
</dbReference>
<evidence type="ECO:0000259" key="5">
    <source>
        <dbReference type="PROSITE" id="PS50893"/>
    </source>
</evidence>
<dbReference type="PROSITE" id="PS00211">
    <property type="entry name" value="ABC_TRANSPORTER_1"/>
    <property type="match status" value="1"/>
</dbReference>
<dbReference type="PANTHER" id="PTHR43335">
    <property type="entry name" value="ABC TRANSPORTER, ATP-BINDING PROTEIN"/>
    <property type="match status" value="1"/>
</dbReference>
<dbReference type="Proteomes" id="UP000319514">
    <property type="component" value="Unassembled WGS sequence"/>
</dbReference>
<comment type="similarity">
    <text evidence="1">Belongs to the ABC transporter superfamily.</text>
</comment>
<dbReference type="Gene3D" id="3.40.50.300">
    <property type="entry name" value="P-loop containing nucleotide triphosphate hydrolases"/>
    <property type="match status" value="1"/>
</dbReference>
<dbReference type="PANTHER" id="PTHR43335:SF4">
    <property type="entry name" value="ABC TRANSPORTER, ATP-BINDING PROTEIN"/>
    <property type="match status" value="1"/>
</dbReference>
<accession>A0A542ZJ93</accession>
<evidence type="ECO:0000256" key="3">
    <source>
        <dbReference type="ARBA" id="ARBA00022741"/>
    </source>
</evidence>
<dbReference type="InterPro" id="IPR027417">
    <property type="entry name" value="P-loop_NTPase"/>
</dbReference>
<dbReference type="OrthoDB" id="9804819at2"/>
<dbReference type="InterPro" id="IPR003593">
    <property type="entry name" value="AAA+_ATPase"/>
</dbReference>
<evidence type="ECO:0000313" key="6">
    <source>
        <dbReference type="EMBL" id="TQL60421.1"/>
    </source>
</evidence>
<dbReference type="Pfam" id="PF00005">
    <property type="entry name" value="ABC_tran"/>
    <property type="match status" value="1"/>
</dbReference>
<name>A0A542ZJ93_9MICO</name>
<dbReference type="AlphaFoldDB" id="A0A542ZJ93"/>
<protein>
    <submittedName>
        <fullName evidence="6">ABC-2 type transport system ATP-binding protein</fullName>
    </submittedName>
</protein>
<dbReference type="SMART" id="SM00382">
    <property type="entry name" value="AAA"/>
    <property type="match status" value="1"/>
</dbReference>
<organism evidence="6 7">
    <name type="scientific">Oryzihumus leptocrescens</name>
    <dbReference type="NCBI Taxonomy" id="297536"/>
    <lineage>
        <taxon>Bacteria</taxon>
        <taxon>Bacillati</taxon>
        <taxon>Actinomycetota</taxon>
        <taxon>Actinomycetes</taxon>
        <taxon>Micrococcales</taxon>
        <taxon>Intrasporangiaceae</taxon>
        <taxon>Oryzihumus</taxon>
    </lineage>
</organism>
<dbReference type="GO" id="GO:0005524">
    <property type="term" value="F:ATP binding"/>
    <property type="evidence" value="ECO:0007669"/>
    <property type="project" value="UniProtKB-KW"/>
</dbReference>
<keyword evidence="2" id="KW-0813">Transport</keyword>
<proteinExistence type="inferred from homology"/>
<evidence type="ECO:0000256" key="2">
    <source>
        <dbReference type="ARBA" id="ARBA00022448"/>
    </source>
</evidence>
<sequence>MTTETSNGHVEEPRVILSAEGLRKSYGTHQALKNLSFTLRAGRVLGFLGPNGAGKTTSIRILTTILPPSAGRFVVDGVTSDHPEQIRRRIGVLPEGLGFPRELTGARYLSYYGQLFGSSSHEARSTAEALLQEVGLQNRGHSPIGSYSHGMRQRLGIARALVNDPAVLFFDEPTLGLDPRGQRELLTMVQGIARDRGKGVVLSSHLLAEIEGVCDDVVIMNAGEVVARGTVAEVIGQASHRSGIAMRVRVPVGEVPAACGLIATLPSVRAATPDDSTGWIGVELRQLDGATAADPRLVNAMLESLIRADTPILGLDAGSGRLEDVFLQLTAEAIR</sequence>
<dbReference type="InterPro" id="IPR003439">
    <property type="entry name" value="ABC_transporter-like_ATP-bd"/>
</dbReference>
<dbReference type="CDD" id="cd03230">
    <property type="entry name" value="ABC_DR_subfamily_A"/>
    <property type="match status" value="1"/>
</dbReference>
<comment type="caution">
    <text evidence="6">The sequence shown here is derived from an EMBL/GenBank/DDBJ whole genome shotgun (WGS) entry which is preliminary data.</text>
</comment>
<feature type="domain" description="ABC transporter" evidence="5">
    <location>
        <begin position="17"/>
        <end position="247"/>
    </location>
</feature>
<keyword evidence="3" id="KW-0547">Nucleotide-binding</keyword>
<dbReference type="SUPFAM" id="SSF52540">
    <property type="entry name" value="P-loop containing nucleoside triphosphate hydrolases"/>
    <property type="match status" value="1"/>
</dbReference>
<evidence type="ECO:0000256" key="1">
    <source>
        <dbReference type="ARBA" id="ARBA00005417"/>
    </source>
</evidence>
<dbReference type="PROSITE" id="PS50893">
    <property type="entry name" value="ABC_TRANSPORTER_2"/>
    <property type="match status" value="1"/>
</dbReference>
<evidence type="ECO:0000256" key="4">
    <source>
        <dbReference type="ARBA" id="ARBA00022840"/>
    </source>
</evidence>
<dbReference type="RefSeq" id="WP_141788322.1">
    <property type="nucleotide sequence ID" value="NZ_BAAAKX010000021.1"/>
</dbReference>
<dbReference type="EMBL" id="VFOQ01000001">
    <property type="protein sequence ID" value="TQL60421.1"/>
    <property type="molecule type" value="Genomic_DNA"/>
</dbReference>
<gene>
    <name evidence="6" type="ORF">FB474_1809</name>
</gene>
<keyword evidence="7" id="KW-1185">Reference proteome</keyword>
<dbReference type="GO" id="GO:0016887">
    <property type="term" value="F:ATP hydrolysis activity"/>
    <property type="evidence" value="ECO:0007669"/>
    <property type="project" value="InterPro"/>
</dbReference>
<keyword evidence="4 6" id="KW-0067">ATP-binding</keyword>